<evidence type="ECO:0000313" key="3">
    <source>
        <dbReference type="EMBL" id="MCB8874735.1"/>
    </source>
</evidence>
<proteinExistence type="predicted"/>
<reference evidence="3" key="1">
    <citation type="journal article" date="2021" name="Microorganisms">
        <title>Acidisoma silvae sp. nov. and Acidisomacellulosilytica sp. nov., Two Acidophilic Bacteria Isolated from Decaying Wood, Hydrolyzing Cellulose and Producing Poly-3-hydroxybutyrate.</title>
        <authorList>
            <person name="Mieszkin S."/>
            <person name="Pouder E."/>
            <person name="Uroz S."/>
            <person name="Simon-Colin C."/>
            <person name="Alain K."/>
        </authorList>
    </citation>
    <scope>NUCLEOTIDE SEQUENCE</scope>
    <source>
        <strain evidence="3">HW T2.11</strain>
    </source>
</reference>
<dbReference type="SUPFAM" id="SSF51905">
    <property type="entry name" value="FAD/NAD(P)-binding domain"/>
    <property type="match status" value="1"/>
</dbReference>
<dbReference type="GO" id="GO:0005737">
    <property type="term" value="C:cytoplasm"/>
    <property type="evidence" value="ECO:0007669"/>
    <property type="project" value="TreeGrafter"/>
</dbReference>
<evidence type="ECO:0000313" key="4">
    <source>
        <dbReference type="Proteomes" id="UP000708298"/>
    </source>
</evidence>
<dbReference type="AlphaFoldDB" id="A0A963YPL1"/>
<dbReference type="PANTHER" id="PTHR13847:SF281">
    <property type="entry name" value="FAD DEPENDENT OXIDOREDUCTASE DOMAIN-CONTAINING PROTEIN"/>
    <property type="match status" value="1"/>
</dbReference>
<name>A0A963YPL1_9PROT</name>
<dbReference type="Gene3D" id="3.30.9.10">
    <property type="entry name" value="D-Amino Acid Oxidase, subunit A, domain 2"/>
    <property type="match status" value="1"/>
</dbReference>
<dbReference type="EMBL" id="JAESVB010000002">
    <property type="protein sequence ID" value="MCB8874735.1"/>
    <property type="molecule type" value="Genomic_DNA"/>
</dbReference>
<dbReference type="Pfam" id="PF01266">
    <property type="entry name" value="DAO"/>
    <property type="match status" value="1"/>
</dbReference>
<accession>A0A963YPL1</accession>
<evidence type="ECO:0000256" key="1">
    <source>
        <dbReference type="ARBA" id="ARBA00023002"/>
    </source>
</evidence>
<keyword evidence="1" id="KW-0560">Oxidoreductase</keyword>
<dbReference type="PANTHER" id="PTHR13847">
    <property type="entry name" value="SARCOSINE DEHYDROGENASE-RELATED"/>
    <property type="match status" value="1"/>
</dbReference>
<dbReference type="Gene3D" id="3.50.50.60">
    <property type="entry name" value="FAD/NAD(P)-binding domain"/>
    <property type="match status" value="1"/>
</dbReference>
<organism evidence="3 4">
    <name type="scientific">Acidisoma silvae</name>
    <dbReference type="NCBI Taxonomy" id="2802396"/>
    <lineage>
        <taxon>Bacteria</taxon>
        <taxon>Pseudomonadati</taxon>
        <taxon>Pseudomonadota</taxon>
        <taxon>Alphaproteobacteria</taxon>
        <taxon>Acetobacterales</taxon>
        <taxon>Acidocellaceae</taxon>
        <taxon>Acidisoma</taxon>
    </lineage>
</organism>
<dbReference type="InterPro" id="IPR006076">
    <property type="entry name" value="FAD-dep_OxRdtase"/>
</dbReference>
<dbReference type="GO" id="GO:0016491">
    <property type="term" value="F:oxidoreductase activity"/>
    <property type="evidence" value="ECO:0007669"/>
    <property type="project" value="UniProtKB-KW"/>
</dbReference>
<comment type="caution">
    <text evidence="3">The sequence shown here is derived from an EMBL/GenBank/DDBJ whole genome shotgun (WGS) entry which is preliminary data.</text>
</comment>
<dbReference type="RefSeq" id="WP_227320399.1">
    <property type="nucleotide sequence ID" value="NZ_JAESVB010000002.1"/>
</dbReference>
<dbReference type="Proteomes" id="UP000708298">
    <property type="component" value="Unassembled WGS sequence"/>
</dbReference>
<feature type="domain" description="FAD dependent oxidoreductase" evidence="2">
    <location>
        <begin position="35"/>
        <end position="387"/>
    </location>
</feature>
<reference evidence="3" key="2">
    <citation type="submission" date="2021-01" db="EMBL/GenBank/DDBJ databases">
        <authorList>
            <person name="Mieszkin S."/>
            <person name="Pouder E."/>
            <person name="Alain K."/>
        </authorList>
    </citation>
    <scope>NUCLEOTIDE SEQUENCE</scope>
    <source>
        <strain evidence="3">HW T2.11</strain>
    </source>
</reference>
<protein>
    <submittedName>
        <fullName evidence="3">FAD-binding oxidoreductase</fullName>
    </submittedName>
</protein>
<keyword evidence="4" id="KW-1185">Reference proteome</keyword>
<dbReference type="InterPro" id="IPR036188">
    <property type="entry name" value="FAD/NAD-bd_sf"/>
</dbReference>
<gene>
    <name evidence="3" type="ORF">ASILVAE211_06025</name>
</gene>
<evidence type="ECO:0000259" key="2">
    <source>
        <dbReference type="Pfam" id="PF01266"/>
    </source>
</evidence>
<sequence>MSAHSEKPLPPSLYAETAIPPLDLPRLEVQARASVTVIGGGITGLSSALHLAERGIDVLLLEAQQPGFGASGRNGGQVNPGLKPDPNDVEGDFGDLGQRMVRFSYAAPEALFRLVERHQIRCEAQQGGTLRAATTAKTLVGLKHLATQYQSRGLPAALLDRSDSAAATGTNRYHGILRDPTGGSVNPLGYARGLAQAAIAAGARIHANSPATKLERQPAGGGWRVSTPQGSVLTDRIVIGTNGYTDDLWPGLRKSIVPVWSGITASEPLSDAQLQQVMPGGGVLYELGSITVYYRVDATNRLLMGGRSKLSEMRGPAVFGFLQTYAEKLWPSLRGIRWTHGWNGQLGMTPDHYPHLHEPEPDVLIALGYNGRGVAMATAMGGIVARRIGGEPTEGLDMPVTALKPIPFHAFWPLAVQGRLAWGRLKDSLGL</sequence>